<dbReference type="PANTHER" id="PTHR43560:SF1">
    <property type="entry name" value="ION-TRANSLOCATING OXIDOREDUCTASE COMPLEX SUBUNIT B"/>
    <property type="match status" value="1"/>
</dbReference>
<name>A0A9D1RFW3_9BACT</name>
<dbReference type="NCBIfam" id="TIGR01944">
    <property type="entry name" value="rnfB"/>
    <property type="match status" value="1"/>
</dbReference>
<feature type="binding site" evidence="10">
    <location>
        <position position="142"/>
    </location>
    <ligand>
        <name>[4Fe-4S] cluster</name>
        <dbReference type="ChEBI" id="CHEBI:49883"/>
        <label>2</label>
    </ligand>
</feature>
<dbReference type="AlphaFoldDB" id="A0A9D1RFW3"/>
<comment type="caution">
    <text evidence="14">The sequence shown here is derived from an EMBL/GenBank/DDBJ whole genome shotgun (WGS) entry which is preliminary data.</text>
</comment>
<dbReference type="InterPro" id="IPR007202">
    <property type="entry name" value="4Fe-4S_dom"/>
</dbReference>
<comment type="similarity">
    <text evidence="10">Belongs to the 4Fe4S bacterial-type ferredoxin family. RnfB subfamily.</text>
</comment>
<evidence type="ECO:0000256" key="7">
    <source>
        <dbReference type="ARBA" id="ARBA00023004"/>
    </source>
</evidence>
<evidence type="ECO:0000259" key="13">
    <source>
        <dbReference type="PROSITE" id="PS51656"/>
    </source>
</evidence>
<evidence type="ECO:0000313" key="15">
    <source>
        <dbReference type="Proteomes" id="UP000824267"/>
    </source>
</evidence>
<comment type="subunit">
    <text evidence="10">The complex is composed of six subunits: RnfA, RnfB, RnfC, RnfD, RnfE and RnfG.</text>
</comment>
<comment type="function">
    <text evidence="10">Part of a membrane-bound complex that couples electron transfer with translocation of ions across the membrane.</text>
</comment>
<feature type="domain" description="4Fe-4S ferredoxin-type" evidence="12">
    <location>
        <begin position="164"/>
        <end position="193"/>
    </location>
</feature>
<feature type="binding site" evidence="10">
    <location>
        <position position="138"/>
    </location>
    <ligand>
        <name>[4Fe-4S] cluster</name>
        <dbReference type="ChEBI" id="CHEBI:49883"/>
        <label>2</label>
    </ligand>
</feature>
<feature type="binding site" evidence="10">
    <location>
        <position position="148"/>
    </location>
    <ligand>
        <name>[4Fe-4S] cluster</name>
        <dbReference type="ChEBI" id="CHEBI:49883"/>
        <label>2</label>
    </ligand>
</feature>
<comment type="caution">
    <text evidence="10">Lacks conserved residue(s) required for the propagation of feature annotation.</text>
</comment>
<keyword evidence="9 10" id="KW-0472">Membrane</keyword>
<keyword evidence="8 10" id="KW-0411">Iron-sulfur</keyword>
<dbReference type="GO" id="GO:0005886">
    <property type="term" value="C:plasma membrane"/>
    <property type="evidence" value="ECO:0007669"/>
    <property type="project" value="UniProtKB-SubCell"/>
</dbReference>
<dbReference type="PROSITE" id="PS51379">
    <property type="entry name" value="4FE4S_FER_2"/>
    <property type="match status" value="4"/>
</dbReference>
<dbReference type="SUPFAM" id="SSF54862">
    <property type="entry name" value="4Fe-4S ferredoxins"/>
    <property type="match status" value="1"/>
</dbReference>
<dbReference type="Gene3D" id="1.10.15.40">
    <property type="entry name" value="Electron transport complex subunit B, putative Fe-S cluster"/>
    <property type="match status" value="1"/>
</dbReference>
<dbReference type="CDD" id="cd10549">
    <property type="entry name" value="MtMvhB_like"/>
    <property type="match status" value="1"/>
</dbReference>
<keyword evidence="10" id="KW-1003">Cell membrane</keyword>
<dbReference type="Pfam" id="PF12838">
    <property type="entry name" value="Fer4_7"/>
    <property type="match status" value="1"/>
</dbReference>
<evidence type="ECO:0000256" key="2">
    <source>
        <dbReference type="ARBA" id="ARBA00022485"/>
    </source>
</evidence>
<dbReference type="EMBL" id="DXGG01000037">
    <property type="protein sequence ID" value="HIW86852.1"/>
    <property type="molecule type" value="Genomic_DNA"/>
</dbReference>
<evidence type="ECO:0000313" key="14">
    <source>
        <dbReference type="EMBL" id="HIW86852.1"/>
    </source>
</evidence>
<dbReference type="GO" id="GO:0051539">
    <property type="term" value="F:4 iron, 4 sulfur cluster binding"/>
    <property type="evidence" value="ECO:0007669"/>
    <property type="project" value="UniProtKB-UniRule"/>
</dbReference>
<keyword evidence="2 10" id="KW-0004">4Fe-4S</keyword>
<feature type="binding site" evidence="10">
    <location>
        <position position="49"/>
    </location>
    <ligand>
        <name>[4Fe-4S] cluster</name>
        <dbReference type="ChEBI" id="CHEBI:49883"/>
        <label>1</label>
    </ligand>
</feature>
<keyword evidence="5 10" id="KW-1278">Translocase</keyword>
<evidence type="ECO:0000259" key="12">
    <source>
        <dbReference type="PROSITE" id="PS51379"/>
    </source>
</evidence>
<feature type="binding site" evidence="10">
    <location>
        <position position="152"/>
    </location>
    <ligand>
        <name>[4Fe-4S] cluster</name>
        <dbReference type="ChEBI" id="CHEBI:49883"/>
        <label>3</label>
    </ligand>
</feature>
<dbReference type="Gene3D" id="3.30.70.20">
    <property type="match status" value="2"/>
</dbReference>
<dbReference type="PROSITE" id="PS51656">
    <property type="entry name" value="4FE4S"/>
    <property type="match status" value="1"/>
</dbReference>
<dbReference type="EC" id="7.-.-.-" evidence="10"/>
<dbReference type="InterPro" id="IPR017896">
    <property type="entry name" value="4Fe4S_Fe-S-bd"/>
</dbReference>
<evidence type="ECO:0000256" key="1">
    <source>
        <dbReference type="ARBA" id="ARBA00022448"/>
    </source>
</evidence>
<dbReference type="PANTHER" id="PTHR43560">
    <property type="entry name" value="ION-TRANSLOCATING OXIDOREDUCTASE COMPLEX SUBUNIT B"/>
    <property type="match status" value="1"/>
</dbReference>
<feature type="binding site" evidence="10">
    <location>
        <position position="75"/>
    </location>
    <ligand>
        <name>[4Fe-4S] cluster</name>
        <dbReference type="ChEBI" id="CHEBI:49883"/>
        <label>1</label>
    </ligand>
</feature>
<feature type="region of interest" description="Hydrophobic" evidence="10">
    <location>
        <begin position="1"/>
        <end position="26"/>
    </location>
</feature>
<gene>
    <name evidence="10" type="primary">rnfB</name>
    <name evidence="14" type="ORF">IAC47_01050</name>
</gene>
<dbReference type="InterPro" id="IPR017900">
    <property type="entry name" value="4Fe4S_Fe_S_CS"/>
</dbReference>
<dbReference type="Pfam" id="PF00037">
    <property type="entry name" value="Fer4"/>
    <property type="match status" value="1"/>
</dbReference>
<feature type="transmembrane region" description="Helical" evidence="11">
    <location>
        <begin position="6"/>
        <end position="26"/>
    </location>
</feature>
<keyword evidence="7 10" id="KW-0408">Iron</keyword>
<dbReference type="HAMAP" id="MF_00463">
    <property type="entry name" value="RsxB_RnfB"/>
    <property type="match status" value="1"/>
</dbReference>
<protein>
    <recommendedName>
        <fullName evidence="10">Ion-translocating oxidoreductase complex subunit B</fullName>
        <ecNumber evidence="10">7.-.-.-</ecNumber>
    </recommendedName>
    <alternativeName>
        <fullName evidence="10">Rnf electron transport complex subunit B</fullName>
    </alternativeName>
</protein>
<feature type="binding site" evidence="10">
    <location>
        <position position="179"/>
    </location>
    <ligand>
        <name>[4Fe-4S] cluster</name>
        <dbReference type="ChEBI" id="CHEBI:49883"/>
        <label>3</label>
    </ligand>
</feature>
<accession>A0A9D1RFW3</accession>
<evidence type="ECO:0000256" key="5">
    <source>
        <dbReference type="ARBA" id="ARBA00022967"/>
    </source>
</evidence>
<feature type="binding site" evidence="10">
    <location>
        <position position="52"/>
    </location>
    <ligand>
        <name>[4Fe-4S] cluster</name>
        <dbReference type="ChEBI" id="CHEBI:49883"/>
        <label>1</label>
    </ligand>
</feature>
<evidence type="ECO:0000256" key="9">
    <source>
        <dbReference type="ARBA" id="ARBA00023136"/>
    </source>
</evidence>
<organism evidence="14 15">
    <name type="scientific">Candidatus Onthomorpha intestinigallinarum</name>
    <dbReference type="NCBI Taxonomy" id="2840880"/>
    <lineage>
        <taxon>Bacteria</taxon>
        <taxon>Pseudomonadati</taxon>
        <taxon>Bacteroidota</taxon>
        <taxon>Bacteroidia</taxon>
        <taxon>Bacteroidales</taxon>
        <taxon>Candidatus Onthomorpha</taxon>
    </lineage>
</organism>
<dbReference type="GO" id="GO:0009055">
    <property type="term" value="F:electron transfer activity"/>
    <property type="evidence" value="ECO:0007669"/>
    <property type="project" value="InterPro"/>
</dbReference>
<keyword evidence="3 10" id="KW-0479">Metal-binding</keyword>
<proteinExistence type="inferred from homology"/>
<feature type="domain" description="4Fe-4S ferredoxin-type" evidence="12">
    <location>
        <begin position="241"/>
        <end position="270"/>
    </location>
</feature>
<feature type="binding site" evidence="10">
    <location>
        <position position="176"/>
    </location>
    <ligand>
        <name>[4Fe-4S] cluster</name>
        <dbReference type="ChEBI" id="CHEBI:49883"/>
        <label>3</label>
    </ligand>
</feature>
<keyword evidence="4 10" id="KW-0677">Repeat</keyword>
<feature type="domain" description="4Fe-4S ferredoxin-type" evidence="12">
    <location>
        <begin position="211"/>
        <end position="240"/>
    </location>
</feature>
<dbReference type="GO" id="GO:0022900">
    <property type="term" value="P:electron transport chain"/>
    <property type="evidence" value="ECO:0007669"/>
    <property type="project" value="UniProtKB-UniRule"/>
</dbReference>
<evidence type="ECO:0000256" key="6">
    <source>
        <dbReference type="ARBA" id="ARBA00022982"/>
    </source>
</evidence>
<dbReference type="Pfam" id="PF04060">
    <property type="entry name" value="FeS"/>
    <property type="match status" value="1"/>
</dbReference>
<comment type="subcellular location">
    <subcellularLocation>
        <location evidence="10">Cell membrane</location>
    </subcellularLocation>
</comment>
<dbReference type="PROSITE" id="PS00198">
    <property type="entry name" value="4FE4S_FER_1"/>
    <property type="match status" value="2"/>
</dbReference>
<evidence type="ECO:0000256" key="3">
    <source>
        <dbReference type="ARBA" id="ARBA00022723"/>
    </source>
</evidence>
<dbReference type="SUPFAM" id="SSF46548">
    <property type="entry name" value="alpha-helical ferredoxin"/>
    <property type="match status" value="1"/>
</dbReference>
<keyword evidence="1 10" id="KW-0813">Transport</keyword>
<feature type="binding site" evidence="10">
    <location>
        <position position="57"/>
    </location>
    <ligand>
        <name>[4Fe-4S] cluster</name>
        <dbReference type="ChEBI" id="CHEBI:49883"/>
        <label>1</label>
    </ligand>
</feature>
<evidence type="ECO:0000256" key="8">
    <source>
        <dbReference type="ARBA" id="ARBA00023014"/>
    </source>
</evidence>
<evidence type="ECO:0000256" key="10">
    <source>
        <dbReference type="HAMAP-Rule" id="MF_00463"/>
    </source>
</evidence>
<keyword evidence="11" id="KW-1133">Transmembrane helix</keyword>
<dbReference type="InterPro" id="IPR050395">
    <property type="entry name" value="4Fe4S_Ferredoxin_RnfB"/>
</dbReference>
<sequence>MVTVIYAILALSVIGAVSALILYFVAQKFKVYEDPRIDIVADKLPGANCGGCGFAGCRALAESIVKSESMEGKFCPVGGASTMADIAQVMGLEAVASDPMIAVVRCNGGKCNTAKKVNYQGADDCLYAHMTFVSEGGCANGCLGLGSCVKACKFDALKINEDTGLPEVDKDKCVACGACVKACPRNVIELRKKGKNDRRVFVCCINQDKGAVAKSNCKAACIGCGKCAKVCPFEAIVVQNNLAYIDFTKCKSCGKCVAECPTGAIHAVNFPKKKIVEEEKTPEITI</sequence>
<feature type="binding site" evidence="10">
    <location>
        <position position="183"/>
    </location>
    <ligand>
        <name>[4Fe-4S] cluster</name>
        <dbReference type="ChEBI" id="CHEBI:49883"/>
        <label>2</label>
    </ligand>
</feature>
<keyword evidence="6 10" id="KW-0249">Electron transport</keyword>
<feature type="domain" description="4Fe-4S" evidence="13">
    <location>
        <begin position="32"/>
        <end position="92"/>
    </location>
</feature>
<dbReference type="InterPro" id="IPR010207">
    <property type="entry name" value="Elect_transpt_cplx_RnfB/RsxB"/>
</dbReference>
<dbReference type="GO" id="GO:0046872">
    <property type="term" value="F:metal ion binding"/>
    <property type="evidence" value="ECO:0007669"/>
    <property type="project" value="UniProtKB-KW"/>
</dbReference>
<reference evidence="14" key="1">
    <citation type="journal article" date="2021" name="PeerJ">
        <title>Extensive microbial diversity within the chicken gut microbiome revealed by metagenomics and culture.</title>
        <authorList>
            <person name="Gilroy R."/>
            <person name="Ravi A."/>
            <person name="Getino M."/>
            <person name="Pursley I."/>
            <person name="Horton D.L."/>
            <person name="Alikhan N.F."/>
            <person name="Baker D."/>
            <person name="Gharbi K."/>
            <person name="Hall N."/>
            <person name="Watson M."/>
            <person name="Adriaenssens E.M."/>
            <person name="Foster-Nyarko E."/>
            <person name="Jarju S."/>
            <person name="Secka A."/>
            <person name="Antonio M."/>
            <person name="Oren A."/>
            <person name="Chaudhuri R.R."/>
            <person name="La Ragione R."/>
            <person name="Hildebrand F."/>
            <person name="Pallen M.J."/>
        </authorList>
    </citation>
    <scope>NUCLEOTIDE SEQUENCE</scope>
    <source>
        <strain evidence="14">Gambia16-930</strain>
    </source>
</reference>
<feature type="domain" description="4Fe-4S ferredoxin-type" evidence="12">
    <location>
        <begin position="129"/>
        <end position="162"/>
    </location>
</feature>
<feature type="binding site" evidence="10">
    <location>
        <position position="173"/>
    </location>
    <ligand>
        <name>[4Fe-4S] cluster</name>
        <dbReference type="ChEBI" id="CHEBI:49883"/>
        <label>3</label>
    </ligand>
</feature>
<evidence type="ECO:0000256" key="11">
    <source>
        <dbReference type="SAM" id="Phobius"/>
    </source>
</evidence>
<keyword evidence="11" id="KW-0812">Transmembrane</keyword>
<dbReference type="Proteomes" id="UP000824267">
    <property type="component" value="Unassembled WGS sequence"/>
</dbReference>
<evidence type="ECO:0000256" key="4">
    <source>
        <dbReference type="ARBA" id="ARBA00022737"/>
    </source>
</evidence>
<comment type="cofactor">
    <cofactor evidence="10">
        <name>[4Fe-4S] cluster</name>
        <dbReference type="ChEBI" id="CHEBI:49883"/>
    </cofactor>
    <text evidence="10">Binds 3 [4Fe-4S] clusters.</text>
</comment>
<reference evidence="14" key="2">
    <citation type="submission" date="2021-04" db="EMBL/GenBank/DDBJ databases">
        <authorList>
            <person name="Gilroy R."/>
        </authorList>
    </citation>
    <scope>NUCLEOTIDE SEQUENCE</scope>
    <source>
        <strain evidence="14">Gambia16-930</strain>
    </source>
</reference>